<comment type="caution">
    <text evidence="9">The sequence shown here is derived from an EMBL/GenBank/DDBJ whole genome shotgun (WGS) entry which is preliminary data.</text>
</comment>
<keyword evidence="7" id="KW-0175">Coiled coil</keyword>
<dbReference type="GO" id="GO:0001217">
    <property type="term" value="F:DNA-binding transcription repressor activity"/>
    <property type="evidence" value="ECO:0007669"/>
    <property type="project" value="TreeGrafter"/>
</dbReference>
<feature type="DNA-binding region" evidence="6">
    <location>
        <begin position="113"/>
        <end position="118"/>
    </location>
</feature>
<evidence type="ECO:0000259" key="8">
    <source>
        <dbReference type="SMART" id="SM00528"/>
    </source>
</evidence>
<dbReference type="Gene3D" id="1.10.287.1050">
    <property type="entry name" value="H-NS histone-like proteins"/>
    <property type="match status" value="1"/>
</dbReference>
<sequence>MNEFLKVLLNIRSLRAACRELTLEQLEEGLEKLSAIVAERQQDEAADRQAREEHQRKINEYTEMLKAAGIDPAELVGTVANEPAKAAKKGKRAPRPAKYRYLDNGVEKTWTGQGRMPSAIAKAVADGKSIEEFAI</sequence>
<keyword evidence="3" id="KW-0963">Cytoplasm</keyword>
<evidence type="ECO:0000313" key="9">
    <source>
        <dbReference type="EMBL" id="RAJ04568.1"/>
    </source>
</evidence>
<dbReference type="InterPro" id="IPR027454">
    <property type="entry name" value="Histone_HNS_N"/>
</dbReference>
<organism evidence="9 10">
    <name type="scientific">Aeromonas salmonicida</name>
    <dbReference type="NCBI Taxonomy" id="645"/>
    <lineage>
        <taxon>Bacteria</taxon>
        <taxon>Pseudomonadati</taxon>
        <taxon>Pseudomonadota</taxon>
        <taxon>Gammaproteobacteria</taxon>
        <taxon>Aeromonadales</taxon>
        <taxon>Aeromonadaceae</taxon>
        <taxon>Aeromonas</taxon>
    </lineage>
</organism>
<name>A0AAX1PJ75_AERSA</name>
<accession>A0AAX1PJ75</accession>
<dbReference type="GO" id="GO:0003680">
    <property type="term" value="F:minor groove of adenine-thymine-rich DNA binding"/>
    <property type="evidence" value="ECO:0007669"/>
    <property type="project" value="TreeGrafter"/>
</dbReference>
<dbReference type="InterPro" id="IPR037150">
    <property type="entry name" value="H-NS_C_dom_sf"/>
</dbReference>
<dbReference type="Gene3D" id="4.10.430.10">
    <property type="entry name" value="Histone-like protein H-NS, C-terminal domain"/>
    <property type="match status" value="1"/>
</dbReference>
<evidence type="ECO:0000256" key="3">
    <source>
        <dbReference type="ARBA" id="ARBA00022490"/>
    </source>
</evidence>
<gene>
    <name evidence="9" type="ORF">DEU50_109113</name>
</gene>
<reference evidence="9 10" key="1">
    <citation type="submission" date="2018-06" db="EMBL/GenBank/DDBJ databases">
        <title>Freshwater and sediment microbial communities from various areas in North America, analyzing microbe dynamics in response to fracking.</title>
        <authorList>
            <person name="Lamendella R."/>
        </authorList>
    </citation>
    <scope>NUCLEOTIDE SEQUENCE [LARGE SCALE GENOMIC DNA]</scope>
    <source>
        <strain evidence="9 10">17</strain>
    </source>
</reference>
<dbReference type="Proteomes" id="UP000249422">
    <property type="component" value="Unassembled WGS sequence"/>
</dbReference>
<evidence type="ECO:0000256" key="6">
    <source>
        <dbReference type="PIRSR" id="PIRSR002096-1"/>
    </source>
</evidence>
<proteinExistence type="inferred from homology"/>
<dbReference type="Pfam" id="PF22470">
    <property type="entry name" value="Histone_HNS_N"/>
    <property type="match status" value="1"/>
</dbReference>
<dbReference type="SMART" id="SM00528">
    <property type="entry name" value="HNS"/>
    <property type="match status" value="1"/>
</dbReference>
<dbReference type="RefSeq" id="WP_111588732.1">
    <property type="nucleotide sequence ID" value="NZ_CAWNWF010000009.1"/>
</dbReference>
<keyword evidence="4 5" id="KW-0238">DNA-binding</keyword>
<evidence type="ECO:0000256" key="1">
    <source>
        <dbReference type="ARBA" id="ARBA00004453"/>
    </source>
</evidence>
<dbReference type="Pfam" id="PF00816">
    <property type="entry name" value="Histone_HNS"/>
    <property type="match status" value="1"/>
</dbReference>
<feature type="coiled-coil region" evidence="7">
    <location>
        <begin position="23"/>
        <end position="71"/>
    </location>
</feature>
<evidence type="ECO:0000256" key="5">
    <source>
        <dbReference type="PIRNR" id="PIRNR002096"/>
    </source>
</evidence>
<dbReference type="EMBL" id="QLLM01000009">
    <property type="protein sequence ID" value="RAJ04568.1"/>
    <property type="molecule type" value="Genomic_DNA"/>
</dbReference>
<dbReference type="GO" id="GO:0000976">
    <property type="term" value="F:transcription cis-regulatory region binding"/>
    <property type="evidence" value="ECO:0007669"/>
    <property type="project" value="TreeGrafter"/>
</dbReference>
<dbReference type="InterPro" id="IPR054180">
    <property type="entry name" value="H-NS-like_N"/>
</dbReference>
<dbReference type="InterPro" id="IPR027444">
    <property type="entry name" value="H-NS_C_dom"/>
</dbReference>
<dbReference type="AlphaFoldDB" id="A0AAX1PJ75"/>
<dbReference type="GO" id="GO:0032993">
    <property type="term" value="C:protein-DNA complex"/>
    <property type="evidence" value="ECO:0007669"/>
    <property type="project" value="TreeGrafter"/>
</dbReference>
<evidence type="ECO:0000256" key="7">
    <source>
        <dbReference type="SAM" id="Coils"/>
    </source>
</evidence>
<dbReference type="GO" id="GO:0003681">
    <property type="term" value="F:bent DNA binding"/>
    <property type="evidence" value="ECO:0007669"/>
    <property type="project" value="TreeGrafter"/>
</dbReference>
<dbReference type="PANTHER" id="PTHR38097:SF2">
    <property type="entry name" value="DNA-BINDING PROTEIN STPA"/>
    <property type="match status" value="1"/>
</dbReference>
<dbReference type="PANTHER" id="PTHR38097">
    <property type="match status" value="1"/>
</dbReference>
<protein>
    <recommendedName>
        <fullName evidence="5">DNA-binding protein</fullName>
    </recommendedName>
</protein>
<dbReference type="GO" id="GO:0030527">
    <property type="term" value="F:structural constituent of chromatin"/>
    <property type="evidence" value="ECO:0007669"/>
    <property type="project" value="InterPro"/>
</dbReference>
<dbReference type="SUPFAM" id="SSF81273">
    <property type="entry name" value="H-NS histone-like proteins"/>
    <property type="match status" value="2"/>
</dbReference>
<comment type="subcellular location">
    <subcellularLocation>
        <location evidence="1">Cytoplasm</location>
        <location evidence="1">Nucleoid</location>
    </subcellularLocation>
</comment>
<dbReference type="PIRSF" id="PIRSF002096">
    <property type="entry name" value="HnS"/>
    <property type="match status" value="1"/>
</dbReference>
<dbReference type="GO" id="GO:0046983">
    <property type="term" value="F:protein dimerization activity"/>
    <property type="evidence" value="ECO:0007669"/>
    <property type="project" value="InterPro"/>
</dbReference>
<dbReference type="InterPro" id="IPR001801">
    <property type="entry name" value="Histone_HNS"/>
</dbReference>
<evidence type="ECO:0000256" key="2">
    <source>
        <dbReference type="ARBA" id="ARBA00010610"/>
    </source>
</evidence>
<feature type="domain" description="DNA-binding protein H-NS-like C-terminal" evidence="8">
    <location>
        <begin position="89"/>
        <end position="135"/>
    </location>
</feature>
<evidence type="ECO:0000256" key="4">
    <source>
        <dbReference type="ARBA" id="ARBA00023125"/>
    </source>
</evidence>
<dbReference type="GO" id="GO:0009295">
    <property type="term" value="C:nucleoid"/>
    <property type="evidence" value="ECO:0007669"/>
    <property type="project" value="UniProtKB-SubCell"/>
</dbReference>
<dbReference type="GO" id="GO:0005829">
    <property type="term" value="C:cytosol"/>
    <property type="evidence" value="ECO:0007669"/>
    <property type="project" value="TreeGrafter"/>
</dbReference>
<evidence type="ECO:0000313" key="10">
    <source>
        <dbReference type="Proteomes" id="UP000249422"/>
    </source>
</evidence>
<comment type="similarity">
    <text evidence="2 5">Belongs to the histone-like protein H-NS family.</text>
</comment>